<reference evidence="2 3" key="1">
    <citation type="submission" date="2023-11" db="EMBL/GenBank/DDBJ databases">
        <title>A Novel Polar Bacteriovorax (B. antarcticus) Isolated from the Biocrust in Antarctica.</title>
        <authorList>
            <person name="Mun W."/>
            <person name="Choi S.Y."/>
            <person name="Mitchell R.J."/>
        </authorList>
    </citation>
    <scope>NUCLEOTIDE SEQUENCE [LARGE SCALE GENOMIC DNA]</scope>
    <source>
        <strain evidence="2 3">PP10</strain>
    </source>
</reference>
<accession>A0ABU5W211</accession>
<dbReference type="Gene3D" id="3.40.50.12230">
    <property type="match status" value="1"/>
</dbReference>
<sequence length="254" mass="29008">MKILVVTSEVTFVPENYNLFLEGLFSELSSENELSLELVILKNNSPALTAKGLALALMGARHIGFHLMKNTLKAAFKDRKELTDKFKIKTHYFENPNTPEFREFIRTHETDLLINARTRFIYKNKTLKLPKIAAINIHHGLLPDYRGTMCDLWALKEDRPTGFTIHVMDKKIDNGAIIRTVQTSVLGNPLRSNFATLIKESSRIEGIEMAKTILTIKKNYNLPIQADNISLNPVYTKNPKFLDIRKLLQKGIEL</sequence>
<dbReference type="Proteomes" id="UP001302274">
    <property type="component" value="Unassembled WGS sequence"/>
</dbReference>
<evidence type="ECO:0000259" key="1">
    <source>
        <dbReference type="Pfam" id="PF00551"/>
    </source>
</evidence>
<feature type="domain" description="Formyl transferase N-terminal" evidence="1">
    <location>
        <begin position="97"/>
        <end position="186"/>
    </location>
</feature>
<dbReference type="InterPro" id="IPR002376">
    <property type="entry name" value="Formyl_transf_N"/>
</dbReference>
<name>A0ABU5W211_9BACT</name>
<evidence type="ECO:0000313" key="2">
    <source>
        <dbReference type="EMBL" id="MEA9358295.1"/>
    </source>
</evidence>
<evidence type="ECO:0000313" key="3">
    <source>
        <dbReference type="Proteomes" id="UP001302274"/>
    </source>
</evidence>
<organism evidence="2 3">
    <name type="scientific">Bacteriovorax antarcticus</name>
    <dbReference type="NCBI Taxonomy" id="3088717"/>
    <lineage>
        <taxon>Bacteria</taxon>
        <taxon>Pseudomonadati</taxon>
        <taxon>Bdellovibrionota</taxon>
        <taxon>Bacteriovoracia</taxon>
        <taxon>Bacteriovoracales</taxon>
        <taxon>Bacteriovoracaceae</taxon>
        <taxon>Bacteriovorax</taxon>
    </lineage>
</organism>
<dbReference type="SUPFAM" id="SSF53328">
    <property type="entry name" value="Formyltransferase"/>
    <property type="match status" value="1"/>
</dbReference>
<dbReference type="InterPro" id="IPR036477">
    <property type="entry name" value="Formyl_transf_N_sf"/>
</dbReference>
<dbReference type="EMBL" id="JAYGJQ010000003">
    <property type="protein sequence ID" value="MEA9358295.1"/>
    <property type="molecule type" value="Genomic_DNA"/>
</dbReference>
<proteinExistence type="predicted"/>
<dbReference type="InterPro" id="IPR001555">
    <property type="entry name" value="GART_AS"/>
</dbReference>
<dbReference type="Pfam" id="PF00551">
    <property type="entry name" value="Formyl_trans_N"/>
    <property type="match status" value="1"/>
</dbReference>
<comment type="caution">
    <text evidence="2">The sequence shown here is derived from an EMBL/GenBank/DDBJ whole genome shotgun (WGS) entry which is preliminary data.</text>
</comment>
<gene>
    <name evidence="2" type="ORF">SHI21_18815</name>
</gene>
<keyword evidence="3" id="KW-1185">Reference proteome</keyword>
<protein>
    <submittedName>
        <fullName evidence="2">Formyltransferase family protein</fullName>
    </submittedName>
</protein>
<dbReference type="RefSeq" id="WP_323578632.1">
    <property type="nucleotide sequence ID" value="NZ_JAYGJQ010000003.1"/>
</dbReference>
<dbReference type="PROSITE" id="PS00373">
    <property type="entry name" value="GART"/>
    <property type="match status" value="1"/>
</dbReference>